<keyword evidence="1" id="KW-1133">Transmembrane helix</keyword>
<keyword evidence="1" id="KW-0472">Membrane</keyword>
<organism evidence="2">
    <name type="scientific">uncultured Desulfobacterium sp</name>
    <dbReference type="NCBI Taxonomy" id="201089"/>
    <lineage>
        <taxon>Bacteria</taxon>
        <taxon>Pseudomonadati</taxon>
        <taxon>Thermodesulfobacteriota</taxon>
        <taxon>Desulfobacteria</taxon>
        <taxon>Desulfobacterales</taxon>
        <taxon>Desulfobacteriaceae</taxon>
        <taxon>Desulfobacterium</taxon>
        <taxon>environmental samples</taxon>
    </lineage>
</organism>
<name>A0A445MRR3_9BACT</name>
<feature type="transmembrane region" description="Helical" evidence="1">
    <location>
        <begin position="21"/>
        <end position="42"/>
    </location>
</feature>
<proteinExistence type="predicted"/>
<dbReference type="AlphaFoldDB" id="A0A445MRR3"/>
<gene>
    <name evidence="2" type="ORF">PITCH_A1200003</name>
</gene>
<evidence type="ECO:0000256" key="1">
    <source>
        <dbReference type="SAM" id="Phobius"/>
    </source>
</evidence>
<protein>
    <submittedName>
        <fullName evidence="2">Uncharacterized protein</fullName>
    </submittedName>
</protein>
<dbReference type="EMBL" id="OJIN01000025">
    <property type="protein sequence ID" value="SPD72160.1"/>
    <property type="molecule type" value="Genomic_DNA"/>
</dbReference>
<keyword evidence="1" id="KW-0812">Transmembrane</keyword>
<accession>A0A445MRR3</accession>
<evidence type="ECO:0000313" key="2">
    <source>
        <dbReference type="EMBL" id="SPD72160.1"/>
    </source>
</evidence>
<sequence length="49" mass="5687">MLGVFALDLSDIYFFTKKWKTITYISVVNFFIYATVLAFILAELFEILG</sequence>
<reference evidence="2" key="1">
    <citation type="submission" date="2018-01" db="EMBL/GenBank/DDBJ databases">
        <authorList>
            <person name="Regsiter A."/>
            <person name="William W."/>
        </authorList>
    </citation>
    <scope>NUCLEOTIDE SEQUENCE</scope>
    <source>
        <strain evidence="2">TRIP AH-1</strain>
    </source>
</reference>